<organism evidence="1 2">
    <name type="scientific">Strongyloides papillosus</name>
    <name type="common">Intestinal threadworm</name>
    <dbReference type="NCBI Taxonomy" id="174720"/>
    <lineage>
        <taxon>Eukaryota</taxon>
        <taxon>Metazoa</taxon>
        <taxon>Ecdysozoa</taxon>
        <taxon>Nematoda</taxon>
        <taxon>Chromadorea</taxon>
        <taxon>Rhabditida</taxon>
        <taxon>Tylenchina</taxon>
        <taxon>Panagrolaimomorpha</taxon>
        <taxon>Strongyloidoidea</taxon>
        <taxon>Strongyloididae</taxon>
        <taxon>Strongyloides</taxon>
    </lineage>
</organism>
<dbReference type="Proteomes" id="UP000046392">
    <property type="component" value="Unplaced"/>
</dbReference>
<accession>A0A0N5C5J5</accession>
<dbReference type="AlphaFoldDB" id="A0A0N5C5J5"/>
<keyword evidence="1" id="KW-1185">Reference proteome</keyword>
<evidence type="ECO:0000313" key="2">
    <source>
        <dbReference type="WBParaSite" id="SPAL_0001322200.1"/>
    </source>
</evidence>
<sequence length="74" mass="8482">MTTLLVNASSDVTVLSIDVEDKLEDLYHQPGKVYYIEPDSIMVKVTQLYKVPALAILIFKDQMKNVKLLERNEI</sequence>
<reference evidence="2" key="1">
    <citation type="submission" date="2017-02" db="UniProtKB">
        <authorList>
            <consortium name="WormBaseParasite"/>
        </authorList>
    </citation>
    <scope>IDENTIFICATION</scope>
</reference>
<dbReference type="WBParaSite" id="SPAL_0001322200.1">
    <property type="protein sequence ID" value="SPAL_0001322200.1"/>
    <property type="gene ID" value="SPAL_0001322200"/>
</dbReference>
<protein>
    <submittedName>
        <fullName evidence="2">SERPIN domain-containing protein</fullName>
    </submittedName>
</protein>
<name>A0A0N5C5J5_STREA</name>
<proteinExistence type="predicted"/>
<evidence type="ECO:0000313" key="1">
    <source>
        <dbReference type="Proteomes" id="UP000046392"/>
    </source>
</evidence>